<dbReference type="CDD" id="cd03038">
    <property type="entry name" value="GST_N_etherase_LigE"/>
    <property type="match status" value="1"/>
</dbReference>
<dbReference type="GO" id="GO:0004364">
    <property type="term" value="F:glutathione transferase activity"/>
    <property type="evidence" value="ECO:0007669"/>
    <property type="project" value="TreeGrafter"/>
</dbReference>
<dbReference type="Gene3D" id="3.40.30.10">
    <property type="entry name" value="Glutaredoxin"/>
    <property type="match status" value="1"/>
</dbReference>
<accession>A0A9P3LMX0</accession>
<dbReference type="InterPro" id="IPR004045">
    <property type="entry name" value="Glutathione_S-Trfase_N"/>
</dbReference>
<evidence type="ECO:0000313" key="3">
    <source>
        <dbReference type="Proteomes" id="UP000703269"/>
    </source>
</evidence>
<dbReference type="SUPFAM" id="SSF52833">
    <property type="entry name" value="Thioredoxin-like"/>
    <property type="match status" value="1"/>
</dbReference>
<organism evidence="2 3">
    <name type="scientific">Phanerochaete sordida</name>
    <dbReference type="NCBI Taxonomy" id="48140"/>
    <lineage>
        <taxon>Eukaryota</taxon>
        <taxon>Fungi</taxon>
        <taxon>Dikarya</taxon>
        <taxon>Basidiomycota</taxon>
        <taxon>Agaricomycotina</taxon>
        <taxon>Agaricomycetes</taxon>
        <taxon>Polyporales</taxon>
        <taxon>Phanerochaetaceae</taxon>
        <taxon>Phanerochaete</taxon>
    </lineage>
</organism>
<dbReference type="Pfam" id="PF22041">
    <property type="entry name" value="GST_C_7"/>
    <property type="match status" value="1"/>
</dbReference>
<feature type="domain" description="GST N-terminal" evidence="1">
    <location>
        <begin position="10"/>
        <end position="101"/>
    </location>
</feature>
<reference evidence="2 3" key="1">
    <citation type="submission" date="2021-08" db="EMBL/GenBank/DDBJ databases">
        <title>Draft Genome Sequence of Phanerochaete sordida strain YK-624.</title>
        <authorList>
            <person name="Mori T."/>
            <person name="Dohra H."/>
            <person name="Suzuki T."/>
            <person name="Kawagishi H."/>
            <person name="Hirai H."/>
        </authorList>
    </citation>
    <scope>NUCLEOTIDE SEQUENCE [LARGE SCALE GENOMIC DNA]</scope>
    <source>
        <strain evidence="2 3">YK-624</strain>
    </source>
</reference>
<gene>
    <name evidence="2" type="ORF">PsYK624_172360</name>
</gene>
<comment type="caution">
    <text evidence="2">The sequence shown here is derived from an EMBL/GenBank/DDBJ whole genome shotgun (WGS) entry which is preliminary data.</text>
</comment>
<protein>
    <submittedName>
        <fullName evidence="2">Glutathione S-transferase</fullName>
    </submittedName>
</protein>
<dbReference type="GO" id="GO:0006749">
    <property type="term" value="P:glutathione metabolic process"/>
    <property type="evidence" value="ECO:0007669"/>
    <property type="project" value="TreeGrafter"/>
</dbReference>
<name>A0A9P3LMX0_9APHY</name>
<keyword evidence="3" id="KW-1185">Reference proteome</keyword>
<dbReference type="Pfam" id="PF13409">
    <property type="entry name" value="GST_N_2"/>
    <property type="match status" value="1"/>
</dbReference>
<dbReference type="Gene3D" id="1.20.1050.10">
    <property type="match status" value="1"/>
</dbReference>
<dbReference type="PROSITE" id="PS50404">
    <property type="entry name" value="GST_NTER"/>
    <property type="match status" value="1"/>
</dbReference>
<dbReference type="GO" id="GO:0006559">
    <property type="term" value="P:L-phenylalanine catabolic process"/>
    <property type="evidence" value="ECO:0007669"/>
    <property type="project" value="TreeGrafter"/>
</dbReference>
<dbReference type="EMBL" id="BPQB01000249">
    <property type="protein sequence ID" value="GJF00932.1"/>
    <property type="molecule type" value="Genomic_DNA"/>
</dbReference>
<dbReference type="GO" id="GO:0016034">
    <property type="term" value="F:maleylacetoacetate isomerase activity"/>
    <property type="evidence" value="ECO:0007669"/>
    <property type="project" value="TreeGrafter"/>
</dbReference>
<dbReference type="InterPro" id="IPR054416">
    <property type="entry name" value="GST_UstS-like_C"/>
</dbReference>
<sequence>MEPIVFYDIPAREPACMAWSPNTWRTRYALNYKGLSYKTEWVEYPDIEALCKKIGAPPTEKKPDGSDHYTFPVIFDPNTQRVVADSGAIAEYLDAAYPDTPKLFPSGTRALQAAFHQLLRPSVMLHIRNSVLLRVCQNLRPRSQEYFRRTREEGIGRTLEQAGSEKDWPMLVRGLTLVKECLDANGEEGNVLLMGDRICFADIQLAAMLTWMRVSLGENSEQWRKLLSLHEGRWAQFMERFSKYQQVDF</sequence>
<dbReference type="AlphaFoldDB" id="A0A9P3LMX0"/>
<evidence type="ECO:0000313" key="2">
    <source>
        <dbReference type="EMBL" id="GJF00932.1"/>
    </source>
</evidence>
<dbReference type="Proteomes" id="UP000703269">
    <property type="component" value="Unassembled WGS sequence"/>
</dbReference>
<dbReference type="OrthoDB" id="4951845at2759"/>
<evidence type="ECO:0000259" key="1">
    <source>
        <dbReference type="PROSITE" id="PS50404"/>
    </source>
</evidence>
<proteinExistence type="predicted"/>
<dbReference type="PANTHER" id="PTHR42673:SF4">
    <property type="entry name" value="MALEYLACETOACETATE ISOMERASE"/>
    <property type="match status" value="1"/>
</dbReference>
<dbReference type="PANTHER" id="PTHR42673">
    <property type="entry name" value="MALEYLACETOACETATE ISOMERASE"/>
    <property type="match status" value="1"/>
</dbReference>
<dbReference type="InterPro" id="IPR036249">
    <property type="entry name" value="Thioredoxin-like_sf"/>
</dbReference>